<feature type="non-terminal residue" evidence="2">
    <location>
        <position position="307"/>
    </location>
</feature>
<organism evidence="2 3">
    <name type="scientific">Prorocentrum cordatum</name>
    <dbReference type="NCBI Taxonomy" id="2364126"/>
    <lineage>
        <taxon>Eukaryota</taxon>
        <taxon>Sar</taxon>
        <taxon>Alveolata</taxon>
        <taxon>Dinophyceae</taxon>
        <taxon>Prorocentrales</taxon>
        <taxon>Prorocentraceae</taxon>
        <taxon>Prorocentrum</taxon>
    </lineage>
</organism>
<proteinExistence type="predicted"/>
<gene>
    <name evidence="2" type="ORF">PCOR1329_LOCUS25032</name>
</gene>
<keyword evidence="3" id="KW-1185">Reference proteome</keyword>
<protein>
    <submittedName>
        <fullName evidence="2">Uncharacterized protein</fullName>
    </submittedName>
</protein>
<name>A0ABN9S516_9DINO</name>
<feature type="region of interest" description="Disordered" evidence="1">
    <location>
        <begin position="220"/>
        <end position="240"/>
    </location>
</feature>
<evidence type="ECO:0000313" key="2">
    <source>
        <dbReference type="EMBL" id="CAK0824693.1"/>
    </source>
</evidence>
<feature type="non-terminal residue" evidence="2">
    <location>
        <position position="1"/>
    </location>
</feature>
<feature type="region of interest" description="Disordered" evidence="1">
    <location>
        <begin position="1"/>
        <end position="65"/>
    </location>
</feature>
<sequence>AALSALEGRRPTAAGAGGARARGGAAEHVGQAAAAAPTAVRGHPVPGRRHPRGRAHRAAARGRDGRWARARFRRGPGARAVVAEHRRDAAAAQRGGAQGVAPLPGCAGPLARALAMVGAALERLRPWAGQRRGVRRLEERPGGAGLAQRVRRRPPRLPRGALARPGRPAHRARWREAPVRPAPPLAGALPRQPAWRWRRRGPGRLRRLLHAARGLQLLRHGGVRGGPRRRRGPARSRRVPGAARAALARGATQAVPAEVRARGAVLAGRGVVAGLRCRLWLGSAGRAVPHQLRRRGSWAEKVAGLCG</sequence>
<evidence type="ECO:0000256" key="1">
    <source>
        <dbReference type="SAM" id="MobiDB-lite"/>
    </source>
</evidence>
<comment type="caution">
    <text evidence="2">The sequence shown here is derived from an EMBL/GenBank/DDBJ whole genome shotgun (WGS) entry which is preliminary data.</text>
</comment>
<reference evidence="2" key="1">
    <citation type="submission" date="2023-10" db="EMBL/GenBank/DDBJ databases">
        <authorList>
            <person name="Chen Y."/>
            <person name="Shah S."/>
            <person name="Dougan E. K."/>
            <person name="Thang M."/>
            <person name="Chan C."/>
        </authorList>
    </citation>
    <scope>NUCLEOTIDE SEQUENCE [LARGE SCALE GENOMIC DNA]</scope>
</reference>
<feature type="compositionally biased region" description="Low complexity" evidence="1">
    <location>
        <begin position="22"/>
        <end position="45"/>
    </location>
</feature>
<dbReference type="Proteomes" id="UP001189429">
    <property type="component" value="Unassembled WGS sequence"/>
</dbReference>
<feature type="compositionally biased region" description="Basic residues" evidence="1">
    <location>
        <begin position="226"/>
        <end position="238"/>
    </location>
</feature>
<accession>A0ABN9S516</accession>
<feature type="compositionally biased region" description="Basic residues" evidence="1">
    <location>
        <begin position="46"/>
        <end position="60"/>
    </location>
</feature>
<dbReference type="EMBL" id="CAUYUJ010008696">
    <property type="protein sequence ID" value="CAK0824693.1"/>
    <property type="molecule type" value="Genomic_DNA"/>
</dbReference>
<evidence type="ECO:0000313" key="3">
    <source>
        <dbReference type="Proteomes" id="UP001189429"/>
    </source>
</evidence>